<proteinExistence type="predicted"/>
<reference evidence="1" key="1">
    <citation type="submission" date="2023-10" db="EMBL/GenBank/DDBJ databases">
        <title>Genome assembly of Pristionchus species.</title>
        <authorList>
            <person name="Yoshida K."/>
            <person name="Sommer R.J."/>
        </authorList>
    </citation>
    <scope>NUCLEOTIDE SEQUENCE</scope>
    <source>
        <strain evidence="1">RS0144</strain>
    </source>
</reference>
<organism evidence="1 3">
    <name type="scientific">Pristionchus entomophagus</name>
    <dbReference type="NCBI Taxonomy" id="358040"/>
    <lineage>
        <taxon>Eukaryota</taxon>
        <taxon>Metazoa</taxon>
        <taxon>Ecdysozoa</taxon>
        <taxon>Nematoda</taxon>
        <taxon>Chromadorea</taxon>
        <taxon>Rhabditida</taxon>
        <taxon>Rhabditina</taxon>
        <taxon>Diplogasteromorpha</taxon>
        <taxon>Diplogasteroidea</taxon>
        <taxon>Neodiplogasteridae</taxon>
        <taxon>Pristionchus</taxon>
    </lineage>
</organism>
<sequence>VSCRWYYIHFRKQHNMHLKDKGYYLECACGKEFHNASCDAKHTQKNGIFLICSCGYEKHILTYDPKHSEKICDGRKFSLLNLDEEK</sequence>
<name>A0AAV5TZ75_9BILA</name>
<gene>
    <name evidence="1" type="ORF">PENTCL1PPCAC_21693</name>
    <name evidence="2" type="ORF">PENTCL1PPCAC_30489</name>
</gene>
<dbReference type="Proteomes" id="UP001432027">
    <property type="component" value="Unassembled WGS sequence"/>
</dbReference>
<accession>A0AAV5TZ75</accession>
<dbReference type="EMBL" id="BTSX01000059">
    <property type="protein sequence ID" value="GMT08315.1"/>
    <property type="molecule type" value="Genomic_DNA"/>
</dbReference>
<feature type="non-terminal residue" evidence="1">
    <location>
        <position position="1"/>
    </location>
</feature>
<dbReference type="EMBL" id="BTSX01000005">
    <property type="protein sequence ID" value="GMS99518.1"/>
    <property type="molecule type" value="Genomic_DNA"/>
</dbReference>
<keyword evidence="3" id="KW-1185">Reference proteome</keyword>
<evidence type="ECO:0000313" key="1">
    <source>
        <dbReference type="EMBL" id="GMS99518.1"/>
    </source>
</evidence>
<protein>
    <submittedName>
        <fullName evidence="1">Uncharacterized protein</fullName>
    </submittedName>
</protein>
<evidence type="ECO:0000313" key="2">
    <source>
        <dbReference type="EMBL" id="GMT08315.1"/>
    </source>
</evidence>
<comment type="caution">
    <text evidence="1">The sequence shown here is derived from an EMBL/GenBank/DDBJ whole genome shotgun (WGS) entry which is preliminary data.</text>
</comment>
<dbReference type="AlphaFoldDB" id="A0AAV5TZ75"/>
<evidence type="ECO:0000313" key="3">
    <source>
        <dbReference type="Proteomes" id="UP001432027"/>
    </source>
</evidence>